<dbReference type="Pfam" id="PF04588">
    <property type="entry name" value="HIG_1_N"/>
    <property type="match status" value="1"/>
</dbReference>
<protein>
    <submittedName>
        <fullName evidence="6">Twin transmembrane helix small protein</fullName>
    </submittedName>
</protein>
<comment type="caution">
    <text evidence="6">The sequence shown here is derived from an EMBL/GenBank/DDBJ whole genome shotgun (WGS) entry which is preliminary data.</text>
</comment>
<organism evidence="6 7">
    <name type="scientific">Telmatospirillum siberiense</name>
    <dbReference type="NCBI Taxonomy" id="382514"/>
    <lineage>
        <taxon>Bacteria</taxon>
        <taxon>Pseudomonadati</taxon>
        <taxon>Pseudomonadota</taxon>
        <taxon>Alphaproteobacteria</taxon>
        <taxon>Rhodospirillales</taxon>
        <taxon>Rhodospirillaceae</taxon>
        <taxon>Telmatospirillum</taxon>
    </lineage>
</organism>
<dbReference type="Proteomes" id="UP000233293">
    <property type="component" value="Unassembled WGS sequence"/>
</dbReference>
<dbReference type="PROSITE" id="PS51503">
    <property type="entry name" value="HIG1"/>
    <property type="match status" value="1"/>
</dbReference>
<evidence type="ECO:0000256" key="1">
    <source>
        <dbReference type="ARBA" id="ARBA00022692"/>
    </source>
</evidence>
<keyword evidence="1 4" id="KW-0812">Transmembrane</keyword>
<proteinExistence type="predicted"/>
<feature type="transmembrane region" description="Helical" evidence="4">
    <location>
        <begin position="44"/>
        <end position="62"/>
    </location>
</feature>
<evidence type="ECO:0000256" key="4">
    <source>
        <dbReference type="SAM" id="Phobius"/>
    </source>
</evidence>
<gene>
    <name evidence="6" type="ORF">CWS72_22920</name>
</gene>
<feature type="domain" description="HIG1" evidence="5">
    <location>
        <begin position="1"/>
        <end position="65"/>
    </location>
</feature>
<evidence type="ECO:0000256" key="2">
    <source>
        <dbReference type="ARBA" id="ARBA00022989"/>
    </source>
</evidence>
<evidence type="ECO:0000313" key="7">
    <source>
        <dbReference type="Proteomes" id="UP000233293"/>
    </source>
</evidence>
<name>A0A2N3PP89_9PROT</name>
<sequence>MITVLSILLGAALLAVVGVLMTGVVVFARGGEANRRWANRLMNLRVAVQAVVVLLLGALMLAHKF</sequence>
<evidence type="ECO:0000313" key="6">
    <source>
        <dbReference type="EMBL" id="PKU22207.1"/>
    </source>
</evidence>
<keyword evidence="2 4" id="KW-1133">Transmembrane helix</keyword>
<dbReference type="AlphaFoldDB" id="A0A2N3PP89"/>
<reference evidence="7" key="1">
    <citation type="submission" date="2017-12" db="EMBL/GenBank/DDBJ databases">
        <title>Draft genome sequence of Telmatospirillum siberiense 26-4b1T, an acidotolerant peatland alphaproteobacterium potentially involved in sulfur cycling.</title>
        <authorList>
            <person name="Hausmann B."/>
            <person name="Pjevac P."/>
            <person name="Schreck K."/>
            <person name="Herbold C.W."/>
            <person name="Daims H."/>
            <person name="Wagner M."/>
            <person name="Pester M."/>
            <person name="Loy A."/>
        </authorList>
    </citation>
    <scope>NUCLEOTIDE SEQUENCE [LARGE SCALE GENOMIC DNA]</scope>
    <source>
        <strain evidence="7">26-4b1</strain>
    </source>
</reference>
<accession>A0A2N3PP89</accession>
<evidence type="ECO:0000256" key="3">
    <source>
        <dbReference type="ARBA" id="ARBA00023136"/>
    </source>
</evidence>
<keyword evidence="3 4" id="KW-0472">Membrane</keyword>
<dbReference type="EMBL" id="PIUM01000036">
    <property type="protein sequence ID" value="PKU22207.1"/>
    <property type="molecule type" value="Genomic_DNA"/>
</dbReference>
<keyword evidence="7" id="KW-1185">Reference proteome</keyword>
<evidence type="ECO:0000259" key="5">
    <source>
        <dbReference type="PROSITE" id="PS51503"/>
    </source>
</evidence>
<dbReference type="InterPro" id="IPR007667">
    <property type="entry name" value="Hypoxia_induced_domain"/>
</dbReference>